<gene>
    <name evidence="1" type="ORF">OFY17_02035</name>
</gene>
<dbReference type="Gene3D" id="2.40.160.130">
    <property type="entry name" value="Capsule assembly protein Wzi"/>
    <property type="match status" value="1"/>
</dbReference>
<evidence type="ECO:0000313" key="1">
    <source>
        <dbReference type="EMBL" id="MCV2401653.1"/>
    </source>
</evidence>
<name>A0ABT2YP39_9GAMM</name>
<accession>A0ABT2YP39</accession>
<dbReference type="InterPro" id="IPR038636">
    <property type="entry name" value="Wzi_sf"/>
</dbReference>
<sequence length="386" mass="43039">MLSDAGNISSPINIYPLRWSMFGDDLGVSKASSDAFTVTTANQEILYALNSIKLNRGNRLFKVSNSIYSPLLPSFGQFSEDEWGIYTSVDHLSRDFSYRFTIGYGEYSGESELNWNDSYLSLSAGEWLFSIGNLNRWWGQGWQHNLILASYAKSAPDMSVSYMGLNAGLGSWFFESLISSPENNDVAYHSATRLVSKPLNVFEYGVTYQVWLADLNSGEQDQQLSIDAKLVLPSLDCLYHSVYSEVASTSNVSELGAWLIGWTGSFPIANHSARIVLESQQTTSAHDSTAWDLGDYPSVTENVSNTSYLLDESQSIAFYLQLKNDHSFGLIYQKSKEDDKETSSKQLTYRLPILSGMGHVGLSFDRTVGAGTDNDINVWAGYEFRF</sequence>
<dbReference type="Proteomes" id="UP001209713">
    <property type="component" value="Unassembled WGS sequence"/>
</dbReference>
<dbReference type="InterPro" id="IPR026950">
    <property type="entry name" value="Caps_assemb_Wzi"/>
</dbReference>
<organism evidence="1 2">
    <name type="scientific">Marinomonas sargassi</name>
    <dbReference type="NCBI Taxonomy" id="2984494"/>
    <lineage>
        <taxon>Bacteria</taxon>
        <taxon>Pseudomonadati</taxon>
        <taxon>Pseudomonadota</taxon>
        <taxon>Gammaproteobacteria</taxon>
        <taxon>Oceanospirillales</taxon>
        <taxon>Oceanospirillaceae</taxon>
        <taxon>Marinomonas</taxon>
    </lineage>
</organism>
<protein>
    <submittedName>
        <fullName evidence="1">Capsule assembly Wzi family protein</fullName>
    </submittedName>
</protein>
<evidence type="ECO:0000313" key="2">
    <source>
        <dbReference type="Proteomes" id="UP001209713"/>
    </source>
</evidence>
<comment type="caution">
    <text evidence="1">The sequence shown here is derived from an EMBL/GenBank/DDBJ whole genome shotgun (WGS) entry which is preliminary data.</text>
</comment>
<dbReference type="EMBL" id="JAOVZB010000001">
    <property type="protein sequence ID" value="MCV2401653.1"/>
    <property type="molecule type" value="Genomic_DNA"/>
</dbReference>
<proteinExistence type="predicted"/>
<reference evidence="1 2" key="1">
    <citation type="submission" date="2022-10" db="EMBL/GenBank/DDBJ databases">
        <title>Marinomonas transparenta sp. nov. and Marinomonas sargassi sp. nov., isolated from marine alga (Sargassum natans (L.) Gaillon).</title>
        <authorList>
            <person name="Wang Y."/>
        </authorList>
    </citation>
    <scope>NUCLEOTIDE SEQUENCE [LARGE SCALE GENOMIC DNA]</scope>
    <source>
        <strain evidence="1 2">C2222</strain>
    </source>
</reference>
<dbReference type="Pfam" id="PF14052">
    <property type="entry name" value="Caps_assemb_Wzi"/>
    <property type="match status" value="1"/>
</dbReference>
<dbReference type="RefSeq" id="WP_263529027.1">
    <property type="nucleotide sequence ID" value="NZ_JAOVZB010000001.1"/>
</dbReference>
<keyword evidence="2" id="KW-1185">Reference proteome</keyword>